<dbReference type="AlphaFoldDB" id="A0A2U8E2U3"/>
<keyword evidence="2" id="KW-1185">Reference proteome</keyword>
<dbReference type="Proteomes" id="UP000244896">
    <property type="component" value="Chromosome"/>
</dbReference>
<protein>
    <submittedName>
        <fullName evidence="1">Uncharacterized protein</fullName>
    </submittedName>
</protein>
<evidence type="ECO:0000313" key="2">
    <source>
        <dbReference type="Proteomes" id="UP000244896"/>
    </source>
</evidence>
<reference evidence="1 2" key="1">
    <citation type="journal article" date="2018" name="Syst. Appl. Microbiol.">
        <title>Ereboglobus luteus gen. nov. sp. nov. from cockroach guts, and new insights into the oxygen relationship of the genera Opitutus and Didymococcus (Verrucomicrobia: Opitutaceae).</title>
        <authorList>
            <person name="Tegtmeier D."/>
            <person name="Belitz A."/>
            <person name="Radek R."/>
            <person name="Heimerl T."/>
            <person name="Brune A."/>
        </authorList>
    </citation>
    <scope>NUCLEOTIDE SEQUENCE [LARGE SCALE GENOMIC DNA]</scope>
    <source>
        <strain evidence="1 2">Ho45</strain>
    </source>
</reference>
<dbReference type="KEGG" id="elut:CKA38_08070"/>
<organism evidence="1 2">
    <name type="scientific">Ereboglobus luteus</name>
    <dbReference type="NCBI Taxonomy" id="1796921"/>
    <lineage>
        <taxon>Bacteria</taxon>
        <taxon>Pseudomonadati</taxon>
        <taxon>Verrucomicrobiota</taxon>
        <taxon>Opitutia</taxon>
        <taxon>Opitutales</taxon>
        <taxon>Opitutaceae</taxon>
        <taxon>Ereboglobus</taxon>
    </lineage>
</organism>
<accession>A0A2U8E2U3</accession>
<name>A0A2U8E2U3_9BACT</name>
<proteinExistence type="predicted"/>
<dbReference type="EMBL" id="CP023004">
    <property type="protein sequence ID" value="AWI09198.1"/>
    <property type="molecule type" value="Genomic_DNA"/>
</dbReference>
<gene>
    <name evidence="1" type="ORF">CKA38_08070</name>
</gene>
<evidence type="ECO:0000313" key="1">
    <source>
        <dbReference type="EMBL" id="AWI09198.1"/>
    </source>
</evidence>
<sequence length="132" mass="14944">MFSGCATYKANVKPDADLSKYQRVWVKSNMNDNRGIGHFIREALRARGLESDLGPLTMMPLNTQAIISFTDSWAWDFKDHMTGLTLSFKDTKIDFPIATATYVGHTSFTKAPHEIAEKLVDKLFSENTPRKK</sequence>